<protein>
    <submittedName>
        <fullName evidence="1">Uncharacterized protein</fullName>
    </submittedName>
</protein>
<reference evidence="1 2" key="1">
    <citation type="submission" date="2015-11" db="EMBL/GenBank/DDBJ databases">
        <title>Bacillus caseinolyticus sp nov.</title>
        <authorList>
            <person name="Dastager S.G."/>
            <person name="Mawlankar R."/>
        </authorList>
    </citation>
    <scope>NUCLEOTIDE SEQUENCE [LARGE SCALE GENOMIC DNA]</scope>
    <source>
        <strain evidence="1 2">SGD-V-76</strain>
    </source>
</reference>
<dbReference type="AlphaFoldDB" id="A0A0V8JHZ2"/>
<proteinExistence type="predicted"/>
<sequence>MDFENQKKLLLDLLITTWELNGSQVALFAKELSEQFNITIDPFKGTIKANEDGQDVTLRFLLNNQNINVTSINYDDKQFFIRNNIEYRLRRISLRTICEVQYNGEVYIPSWKESVMLR</sequence>
<dbReference type="Proteomes" id="UP000053681">
    <property type="component" value="Unassembled WGS sequence"/>
</dbReference>
<organism evidence="1 2">
    <name type="scientific">Priestia veravalensis</name>
    <dbReference type="NCBI Taxonomy" id="1414648"/>
    <lineage>
        <taxon>Bacteria</taxon>
        <taxon>Bacillati</taxon>
        <taxon>Bacillota</taxon>
        <taxon>Bacilli</taxon>
        <taxon>Bacillales</taxon>
        <taxon>Bacillaceae</taxon>
        <taxon>Priestia</taxon>
    </lineage>
</organism>
<keyword evidence="2" id="KW-1185">Reference proteome</keyword>
<evidence type="ECO:0000313" key="1">
    <source>
        <dbReference type="EMBL" id="KSU86676.1"/>
    </source>
</evidence>
<dbReference type="EMBL" id="LNQP01000071">
    <property type="protein sequence ID" value="KSU86676.1"/>
    <property type="molecule type" value="Genomic_DNA"/>
</dbReference>
<dbReference type="RefSeq" id="WP_025908862.1">
    <property type="nucleotide sequence ID" value="NZ_KQ758686.1"/>
</dbReference>
<gene>
    <name evidence="1" type="ORF">AS180_17205</name>
</gene>
<comment type="caution">
    <text evidence="1">The sequence shown here is derived from an EMBL/GenBank/DDBJ whole genome shotgun (WGS) entry which is preliminary data.</text>
</comment>
<accession>A0A0V8JHZ2</accession>
<evidence type="ECO:0000313" key="2">
    <source>
        <dbReference type="Proteomes" id="UP000053681"/>
    </source>
</evidence>
<dbReference type="GeneID" id="93681245"/>
<name>A0A0V8JHZ2_9BACI</name>